<evidence type="ECO:0000256" key="1">
    <source>
        <dbReference type="ARBA" id="ARBA00033738"/>
    </source>
</evidence>
<sequence length="265" mass="29826">MDMLKRTLAPLTQSAWDEIDGRAQEVLKSRLTARKAVKVYGPMGWDFTTLSEGRLDLLKRNDGEVATGVFRVKPLVEARMSFTLSRWEMDNVTRGAKDIDLTNLEEAVKKIAEFEEKAVYEGFAAGNIKGLREASAHKNITFGNDGAQIMEAISTGLIDLKDHFEEGPFVLIVGEEAYRRLNAGAQVYPLLKRIESLINGKIVLNPVIEGAYLFPYDNEDFELTIGQDFAIGYESHDDETIQLFITESFTFRVLDENIIVSYTTK</sequence>
<keyword evidence="3" id="KW-1284">Encapsulin nanocompartment</keyword>
<dbReference type="EMBL" id="LGYO01000033">
    <property type="protein sequence ID" value="KNZ41228.1"/>
    <property type="molecule type" value="Genomic_DNA"/>
</dbReference>
<protein>
    <recommendedName>
        <fullName evidence="4">Type 1 encapsulin shell protein</fullName>
    </recommendedName>
</protein>
<dbReference type="PANTHER" id="PTHR37165:SF1">
    <property type="entry name" value="TYPE 1 ENCAPSULIN SHELL PROTEIN"/>
    <property type="match status" value="1"/>
</dbReference>
<comment type="subcellular location">
    <subcellularLocation>
        <location evidence="1">Encapsulin nanocompartment</location>
    </subcellularLocation>
</comment>
<name>A0A0L6TYA6_9FIRM</name>
<evidence type="ECO:0000313" key="5">
    <source>
        <dbReference type="EMBL" id="KNZ41228.1"/>
    </source>
</evidence>
<dbReference type="InterPro" id="IPR051429">
    <property type="entry name" value="Encapsulin_nc"/>
</dbReference>
<dbReference type="OrthoDB" id="2922at2"/>
<dbReference type="GO" id="GO:0140737">
    <property type="term" value="C:encapsulin nanocompartment"/>
    <property type="evidence" value="ECO:0007669"/>
    <property type="project" value="UniProtKB-SubCell"/>
</dbReference>
<evidence type="ECO:0000313" key="6">
    <source>
        <dbReference type="Proteomes" id="UP000036873"/>
    </source>
</evidence>
<evidence type="ECO:0000256" key="3">
    <source>
        <dbReference type="ARBA" id="ARBA00033787"/>
    </source>
</evidence>
<dbReference type="Gene3D" id="3.30.2320.10">
    <property type="entry name" value="hypothetical protein PF0899 domain"/>
    <property type="match status" value="1"/>
</dbReference>
<accession>A0A0L6TYA6</accession>
<dbReference type="PIRSF" id="PIRSF019254">
    <property type="entry name" value="CFP29"/>
    <property type="match status" value="1"/>
</dbReference>
<proteinExistence type="inferred from homology"/>
<dbReference type="Gene3D" id="3.30.2400.30">
    <property type="match status" value="1"/>
</dbReference>
<dbReference type="Pfam" id="PF04454">
    <property type="entry name" value="Linocin_M18"/>
    <property type="match status" value="1"/>
</dbReference>
<organism evidence="5 6">
    <name type="scientific">Acetobacterium bakii</name>
    <dbReference type="NCBI Taxonomy" id="52689"/>
    <lineage>
        <taxon>Bacteria</taxon>
        <taxon>Bacillati</taxon>
        <taxon>Bacillota</taxon>
        <taxon>Clostridia</taxon>
        <taxon>Eubacteriales</taxon>
        <taxon>Eubacteriaceae</taxon>
        <taxon>Acetobacterium</taxon>
    </lineage>
</organism>
<gene>
    <name evidence="5" type="ORF">AKG39_12975</name>
</gene>
<dbReference type="STRING" id="52689.AKG39_12975"/>
<comment type="caution">
    <text evidence="5">The sequence shown here is derived from an EMBL/GenBank/DDBJ whole genome shotgun (WGS) entry which is preliminary data.</text>
</comment>
<dbReference type="NCBIfam" id="NF041155">
    <property type="entry name" value="encap_f1"/>
    <property type="match status" value="1"/>
</dbReference>
<reference evidence="6" key="1">
    <citation type="submission" date="2015-07" db="EMBL/GenBank/DDBJ databases">
        <title>Draft genome sequence of Acetobacterium bakii DSM 8293, a potential psychrophilic chemical producer through syngas fermentation.</title>
        <authorList>
            <person name="Song Y."/>
            <person name="Hwang S."/>
            <person name="Cho B.-K."/>
        </authorList>
    </citation>
    <scope>NUCLEOTIDE SEQUENCE [LARGE SCALE GENOMIC DNA]</scope>
    <source>
        <strain evidence="6">DSM 8239</strain>
    </source>
</reference>
<dbReference type="Proteomes" id="UP000036873">
    <property type="component" value="Unassembled WGS sequence"/>
</dbReference>
<comment type="similarity">
    <text evidence="2">Belongs to the encapsulin family. Family 1 subfamily.</text>
</comment>
<dbReference type="RefSeq" id="WP_050740826.1">
    <property type="nucleotide sequence ID" value="NZ_LGYO01000033.1"/>
</dbReference>
<evidence type="ECO:0000256" key="4">
    <source>
        <dbReference type="ARBA" id="ARBA00050023"/>
    </source>
</evidence>
<dbReference type="AlphaFoldDB" id="A0A0L6TYA6"/>
<dbReference type="PATRIC" id="fig|52689.4.peg.1958"/>
<dbReference type="PANTHER" id="PTHR37165">
    <property type="entry name" value="PEPTIDASE U56 FAMILY"/>
    <property type="match status" value="1"/>
</dbReference>
<evidence type="ECO:0000256" key="2">
    <source>
        <dbReference type="ARBA" id="ARBA00033743"/>
    </source>
</evidence>
<keyword evidence="6" id="KW-1185">Reference proteome</keyword>
<dbReference type="InterPro" id="IPR007544">
    <property type="entry name" value="ENCAP"/>
</dbReference>